<comment type="catalytic activity">
    <reaction evidence="3">
        <text>D-erythrose 4-phosphate + phosphoenolpyruvate + H2O = 7-phospho-2-dehydro-3-deoxy-D-arabino-heptonate + phosphate</text>
        <dbReference type="Rhea" id="RHEA:14717"/>
        <dbReference type="ChEBI" id="CHEBI:15377"/>
        <dbReference type="ChEBI" id="CHEBI:16897"/>
        <dbReference type="ChEBI" id="CHEBI:43474"/>
        <dbReference type="ChEBI" id="CHEBI:58394"/>
        <dbReference type="ChEBI" id="CHEBI:58702"/>
        <dbReference type="EC" id="2.5.1.54"/>
    </reaction>
</comment>
<dbReference type="GO" id="GO:0003849">
    <property type="term" value="F:3-deoxy-7-phosphoheptulonate synthase activity"/>
    <property type="evidence" value="ECO:0007669"/>
    <property type="project" value="UniProtKB-EC"/>
</dbReference>
<evidence type="ECO:0000313" key="4">
    <source>
        <dbReference type="EMBL" id="MBE1574752.1"/>
    </source>
</evidence>
<dbReference type="RefSeq" id="WP_192742317.1">
    <property type="nucleotide sequence ID" value="NZ_JADBEJ010000001.1"/>
</dbReference>
<dbReference type="PANTHER" id="PTHR21337:SF0">
    <property type="entry name" value="PHOSPHO-2-DEHYDRO-3-DEOXYHEPTONATE ALDOLASE"/>
    <property type="match status" value="1"/>
</dbReference>
<accession>A0ABR9L323</accession>
<name>A0ABR9L323_9PSEU</name>
<gene>
    <name evidence="4" type="ORF">H4W30_001781</name>
</gene>
<comment type="pathway">
    <text evidence="3">Metabolic intermediate biosynthesis; chorismate biosynthesis; chorismate from D-erythrose 4-phosphate and phosphoenolpyruvate: step 1/7.</text>
</comment>
<dbReference type="Pfam" id="PF01474">
    <property type="entry name" value="DAHP_synth_2"/>
    <property type="match status" value="1"/>
</dbReference>
<evidence type="ECO:0000256" key="2">
    <source>
        <dbReference type="ARBA" id="ARBA00022679"/>
    </source>
</evidence>
<organism evidence="4 5">
    <name type="scientific">Amycolatopsis roodepoortensis</name>
    <dbReference type="NCBI Taxonomy" id="700274"/>
    <lineage>
        <taxon>Bacteria</taxon>
        <taxon>Bacillati</taxon>
        <taxon>Actinomycetota</taxon>
        <taxon>Actinomycetes</taxon>
        <taxon>Pseudonocardiales</taxon>
        <taxon>Pseudonocardiaceae</taxon>
        <taxon>Amycolatopsis</taxon>
    </lineage>
</organism>
<proteinExistence type="inferred from homology"/>
<dbReference type="Gene3D" id="3.20.20.70">
    <property type="entry name" value="Aldolase class I"/>
    <property type="match status" value="1"/>
</dbReference>
<keyword evidence="3" id="KW-0057">Aromatic amino acid biosynthesis</keyword>
<dbReference type="EC" id="2.5.1.54" evidence="3"/>
<reference evidence="4 5" key="1">
    <citation type="submission" date="2020-10" db="EMBL/GenBank/DDBJ databases">
        <title>Sequencing the genomes of 1000 actinobacteria strains.</title>
        <authorList>
            <person name="Klenk H.-P."/>
        </authorList>
    </citation>
    <scope>NUCLEOTIDE SEQUENCE [LARGE SCALE GENOMIC DNA]</scope>
    <source>
        <strain evidence="4 5">DSM 46661</strain>
    </source>
</reference>
<dbReference type="InterPro" id="IPR013785">
    <property type="entry name" value="Aldolase_TIM"/>
</dbReference>
<keyword evidence="2 3" id="KW-0808">Transferase</keyword>
<evidence type="ECO:0000256" key="1">
    <source>
        <dbReference type="ARBA" id="ARBA00008911"/>
    </source>
</evidence>
<keyword evidence="5" id="KW-1185">Reference proteome</keyword>
<evidence type="ECO:0000313" key="5">
    <source>
        <dbReference type="Proteomes" id="UP000656548"/>
    </source>
</evidence>
<dbReference type="EMBL" id="JADBEJ010000001">
    <property type="protein sequence ID" value="MBE1574752.1"/>
    <property type="molecule type" value="Genomic_DNA"/>
</dbReference>
<dbReference type="NCBIfam" id="TIGR01358">
    <property type="entry name" value="DAHP_synth_II"/>
    <property type="match status" value="1"/>
</dbReference>
<comment type="similarity">
    <text evidence="1 3">Belongs to the class-II DAHP synthase family.</text>
</comment>
<evidence type="ECO:0000256" key="3">
    <source>
        <dbReference type="RuleBase" id="RU363071"/>
    </source>
</evidence>
<sequence>MTNSEVLVPWRDAPAAHQPEWPDRAALREVLARLSAAPGLVTPRACDDLRHRLAEVASGRAFALQGGDCAETFDGATPRAIQDKTKTLLQMAVVLTHAAAMPIVKIGRMAGQYAKPRSSSTETRDGLALPVYRGDAVNGYPFDAAARRPDPARLWRMYEASRATLDIVDGYARNGYASLDQLHRWNRDFVANSPSGARYEEVAYEIDRALRFMRACGAQPEELRSAEIFASHEGLLLDYEDTLTRTDHSTGRDYATSGHMLWIGERTRALDGAHVAYFRSIANPIGVKLGPTTTPAEVRSYVDILDPDREPGRLTFITRMGARQIRDRLPALIRAAQAVGGVSVWICDPMHGNTFTASSGHKTRLFADVVDEVRGFFEVHRALGTHPGGVHVEFTGEDVTECVGGSNEVLVDHLHHRYESTCDPRLNRSQSLDLAFDIAELL</sequence>
<dbReference type="Proteomes" id="UP000656548">
    <property type="component" value="Unassembled WGS sequence"/>
</dbReference>
<protein>
    <recommendedName>
        <fullName evidence="3">Phospho-2-dehydro-3-deoxyheptonate aldolase</fullName>
        <ecNumber evidence="3">2.5.1.54</ecNumber>
    </recommendedName>
</protein>
<comment type="caution">
    <text evidence="4">The sequence shown here is derived from an EMBL/GenBank/DDBJ whole genome shotgun (WGS) entry which is preliminary data.</text>
</comment>
<dbReference type="InterPro" id="IPR002480">
    <property type="entry name" value="DAHP_synth_2"/>
</dbReference>
<keyword evidence="3" id="KW-0028">Amino-acid biosynthesis</keyword>
<dbReference type="SUPFAM" id="SSF51569">
    <property type="entry name" value="Aldolase"/>
    <property type="match status" value="1"/>
</dbReference>
<dbReference type="PANTHER" id="PTHR21337">
    <property type="entry name" value="PHOSPHO-2-DEHYDRO-3-DEOXYHEPTONATE ALDOLASE 1, 2"/>
    <property type="match status" value="1"/>
</dbReference>